<evidence type="ECO:0000313" key="2">
    <source>
        <dbReference type="EMBL" id="CAF4250386.1"/>
    </source>
</evidence>
<evidence type="ECO:0000313" key="3">
    <source>
        <dbReference type="Proteomes" id="UP000682733"/>
    </source>
</evidence>
<dbReference type="Proteomes" id="UP000682733">
    <property type="component" value="Unassembled WGS sequence"/>
</dbReference>
<dbReference type="Proteomes" id="UP000677228">
    <property type="component" value="Unassembled WGS sequence"/>
</dbReference>
<dbReference type="EMBL" id="CAJNOK010030133">
    <property type="protein sequence ID" value="CAF1456466.1"/>
    <property type="molecule type" value="Genomic_DNA"/>
</dbReference>
<dbReference type="EMBL" id="CAJOBA010051985">
    <property type="protein sequence ID" value="CAF4250386.1"/>
    <property type="molecule type" value="Genomic_DNA"/>
</dbReference>
<evidence type="ECO:0000313" key="1">
    <source>
        <dbReference type="EMBL" id="CAF1456466.1"/>
    </source>
</evidence>
<gene>
    <name evidence="1" type="ORF">OVA965_LOCUS35057</name>
    <name evidence="2" type="ORF">TMI583_LOCUS36012</name>
</gene>
<proteinExistence type="predicted"/>
<reference evidence="2" key="1">
    <citation type="submission" date="2021-02" db="EMBL/GenBank/DDBJ databases">
        <authorList>
            <person name="Nowell W R."/>
        </authorList>
    </citation>
    <scope>NUCLEOTIDE SEQUENCE</scope>
</reference>
<protein>
    <submittedName>
        <fullName evidence="2">Uncharacterized protein</fullName>
    </submittedName>
</protein>
<sequence>MEVNLDLDNFDKIEHTYKIVSEINAMKPIEKIITSVGSHIDAVNSCNDTNKEDIFETARMLLSRLQEVSELKTKYLCVFSCISNQKIFDEWQKELSRYLVELSDKMENLSVTQKIEALNTKLLIVKALSRLDGFLEGEKYIDVYHDIKNTDYVQVASGMVALQSSNEVGKHFHEQAKRAPGVGLDSMMKETKSQAIMLGNNIEIERITSIVGNLEEM</sequence>
<dbReference type="AlphaFoldDB" id="A0A8S2SXX6"/>
<name>A0A8S2SXX6_9BILA</name>
<organism evidence="2 3">
    <name type="scientific">Didymodactylos carnosus</name>
    <dbReference type="NCBI Taxonomy" id="1234261"/>
    <lineage>
        <taxon>Eukaryota</taxon>
        <taxon>Metazoa</taxon>
        <taxon>Spiralia</taxon>
        <taxon>Gnathifera</taxon>
        <taxon>Rotifera</taxon>
        <taxon>Eurotatoria</taxon>
        <taxon>Bdelloidea</taxon>
        <taxon>Philodinida</taxon>
        <taxon>Philodinidae</taxon>
        <taxon>Didymodactylos</taxon>
    </lineage>
</organism>
<accession>A0A8S2SXX6</accession>
<comment type="caution">
    <text evidence="2">The sequence shown here is derived from an EMBL/GenBank/DDBJ whole genome shotgun (WGS) entry which is preliminary data.</text>
</comment>